<dbReference type="Proteomes" id="UP000644010">
    <property type="component" value="Unassembled WGS sequence"/>
</dbReference>
<dbReference type="EMBL" id="JACOOI010000001">
    <property type="protein sequence ID" value="MBC5641512.1"/>
    <property type="molecule type" value="Genomic_DNA"/>
</dbReference>
<dbReference type="InterPro" id="IPR027385">
    <property type="entry name" value="Beta-barrel_OMP"/>
</dbReference>
<dbReference type="Pfam" id="PF13505">
    <property type="entry name" value="OMP_b-brl"/>
    <property type="match status" value="1"/>
</dbReference>
<protein>
    <submittedName>
        <fullName evidence="4">Outer membrane beta-barrel protein</fullName>
    </submittedName>
</protein>
<feature type="domain" description="Outer membrane protein beta-barrel" evidence="3">
    <location>
        <begin position="148"/>
        <end position="286"/>
    </location>
</feature>
<evidence type="ECO:0000313" key="5">
    <source>
        <dbReference type="Proteomes" id="UP000644010"/>
    </source>
</evidence>
<evidence type="ECO:0000256" key="2">
    <source>
        <dbReference type="SAM" id="SignalP"/>
    </source>
</evidence>
<keyword evidence="1 2" id="KW-0732">Signal</keyword>
<dbReference type="RefSeq" id="WP_186957977.1">
    <property type="nucleotide sequence ID" value="NZ_JACOOI010000001.1"/>
</dbReference>
<feature type="signal peptide" evidence="2">
    <location>
        <begin position="1"/>
        <end position="20"/>
    </location>
</feature>
<sequence length="319" mass="35345">MKTIKNLLFVFTLFILTSCAPKVMTDIVKTYPVSTTPENIRLYGLNDTVPNSAEVIGKVAVVDNGASTNCKYDQVLELAKKETSKYGGNALSLTEHKEPSIWGSSCHQIAGMMLYLSDTIIDNYQPNSFIEASEIRKEKEKRMRPTPHTIYANIGYAWMTSKFYLPSGASGNPKNGLDWQIGYEWVSKSGFGCGLLYSGYRSSYDISSNSINVGLTYVAPQFVLKQKISEKWQFREVLGLGYFGYRESLKGESASCSGLGYNFALGAEYLLSDHVGIGANIGYIGGSLPNQKNAGYQKSDDERSGIFRLSFDAGIRFYF</sequence>
<dbReference type="PROSITE" id="PS51257">
    <property type="entry name" value="PROKAR_LIPOPROTEIN"/>
    <property type="match status" value="1"/>
</dbReference>
<dbReference type="InterPro" id="IPR011250">
    <property type="entry name" value="OMP/PagP_B-barrel"/>
</dbReference>
<keyword evidence="5" id="KW-1185">Reference proteome</keyword>
<evidence type="ECO:0000256" key="1">
    <source>
        <dbReference type="ARBA" id="ARBA00022729"/>
    </source>
</evidence>
<gene>
    <name evidence="4" type="ORF">H8S77_01235</name>
</gene>
<organism evidence="4 5">
    <name type="scientific">Parabacteroides segnis</name>
    <dbReference type="NCBI Taxonomy" id="2763058"/>
    <lineage>
        <taxon>Bacteria</taxon>
        <taxon>Pseudomonadati</taxon>
        <taxon>Bacteroidota</taxon>
        <taxon>Bacteroidia</taxon>
        <taxon>Bacteroidales</taxon>
        <taxon>Tannerellaceae</taxon>
        <taxon>Parabacteroides</taxon>
    </lineage>
</organism>
<feature type="chain" id="PRO_5046973588" evidence="2">
    <location>
        <begin position="21"/>
        <end position="319"/>
    </location>
</feature>
<dbReference type="SUPFAM" id="SSF56925">
    <property type="entry name" value="OMPA-like"/>
    <property type="match status" value="1"/>
</dbReference>
<reference evidence="4 5" key="1">
    <citation type="submission" date="2020-08" db="EMBL/GenBank/DDBJ databases">
        <title>Genome public.</title>
        <authorList>
            <person name="Liu C."/>
            <person name="Sun Q."/>
        </authorList>
    </citation>
    <scope>NUCLEOTIDE SEQUENCE [LARGE SCALE GENOMIC DNA]</scope>
    <source>
        <strain evidence="4 5">BX2</strain>
    </source>
</reference>
<evidence type="ECO:0000313" key="4">
    <source>
        <dbReference type="EMBL" id="MBC5641512.1"/>
    </source>
</evidence>
<evidence type="ECO:0000259" key="3">
    <source>
        <dbReference type="Pfam" id="PF13505"/>
    </source>
</evidence>
<proteinExistence type="predicted"/>
<accession>A0ABR7DVL7</accession>
<comment type="caution">
    <text evidence="4">The sequence shown here is derived from an EMBL/GenBank/DDBJ whole genome shotgun (WGS) entry which is preliminary data.</text>
</comment>
<name>A0ABR7DVL7_9BACT</name>